<evidence type="ECO:0000313" key="1">
    <source>
        <dbReference type="EMBL" id="MBB5740558.1"/>
    </source>
</evidence>
<proteinExistence type="predicted"/>
<evidence type="ECO:0008006" key="3">
    <source>
        <dbReference type="Google" id="ProtNLM"/>
    </source>
</evidence>
<name>A0A7W9C7I6_9CAUL</name>
<evidence type="ECO:0000313" key="2">
    <source>
        <dbReference type="Proteomes" id="UP000527324"/>
    </source>
</evidence>
<keyword evidence="2" id="KW-1185">Reference proteome</keyword>
<dbReference type="AlphaFoldDB" id="A0A7W9C7I6"/>
<organism evidence="1 2">
    <name type="scientific">Brevundimonas aurantiaca</name>
    <dbReference type="NCBI Taxonomy" id="74316"/>
    <lineage>
        <taxon>Bacteria</taxon>
        <taxon>Pseudomonadati</taxon>
        <taxon>Pseudomonadota</taxon>
        <taxon>Alphaproteobacteria</taxon>
        <taxon>Caulobacterales</taxon>
        <taxon>Caulobacteraceae</taxon>
        <taxon>Brevundimonas</taxon>
    </lineage>
</organism>
<gene>
    <name evidence="1" type="ORF">GGQ93_002277</name>
</gene>
<comment type="caution">
    <text evidence="1">The sequence shown here is derived from an EMBL/GenBank/DDBJ whole genome shotgun (WGS) entry which is preliminary data.</text>
</comment>
<dbReference type="RefSeq" id="WP_054766050.1">
    <property type="nucleotide sequence ID" value="NZ_CAJFZS010000001.1"/>
</dbReference>
<accession>A0A7W9C7I6</accession>
<dbReference type="Proteomes" id="UP000527324">
    <property type="component" value="Unassembled WGS sequence"/>
</dbReference>
<sequence>MRRLGGILLCIAALAACEGREGGVRRGTETAERAPVEAAFRHHLSGDVSGQYRPVGGGAAPGELAGLFVGQIAAFEAWERGSRAGAPLILTLAGSDGSPPVSLQAYEITDDRLRMTGTAARGEAVRLDLRIDQGALATARRNLGDQTPVMSGAVQVGDRRFPVSLTWWNGD</sequence>
<protein>
    <recommendedName>
        <fullName evidence="3">Lipoprotein</fullName>
    </recommendedName>
</protein>
<dbReference type="EMBL" id="JACHOQ010000005">
    <property type="protein sequence ID" value="MBB5740558.1"/>
    <property type="molecule type" value="Genomic_DNA"/>
</dbReference>
<reference evidence="1 2" key="1">
    <citation type="submission" date="2020-08" db="EMBL/GenBank/DDBJ databases">
        <title>Genomic Encyclopedia of Type Strains, Phase IV (KMG-IV): sequencing the most valuable type-strain genomes for metagenomic binning, comparative biology and taxonomic classification.</title>
        <authorList>
            <person name="Goeker M."/>
        </authorList>
    </citation>
    <scope>NUCLEOTIDE SEQUENCE [LARGE SCALE GENOMIC DNA]</scope>
    <source>
        <strain evidence="1 2">DSM 4731</strain>
    </source>
</reference>
<dbReference type="PROSITE" id="PS51257">
    <property type="entry name" value="PROKAR_LIPOPROTEIN"/>
    <property type="match status" value="1"/>
</dbReference>